<dbReference type="Proteomes" id="UP001596150">
    <property type="component" value="Unassembled WGS sequence"/>
</dbReference>
<dbReference type="EMBL" id="JBHSML010000007">
    <property type="protein sequence ID" value="MFC5517105.1"/>
    <property type="molecule type" value="Genomic_DNA"/>
</dbReference>
<feature type="region of interest" description="Disordered" evidence="1">
    <location>
        <begin position="24"/>
        <end position="50"/>
    </location>
</feature>
<keyword evidence="2" id="KW-0812">Transmembrane</keyword>
<dbReference type="RefSeq" id="WP_266345812.1">
    <property type="nucleotide sequence ID" value="NZ_JAPKNH010000011.1"/>
</dbReference>
<dbReference type="Pfam" id="PF08239">
    <property type="entry name" value="SH3_3"/>
    <property type="match status" value="1"/>
</dbReference>
<evidence type="ECO:0000313" key="4">
    <source>
        <dbReference type="EMBL" id="MFC5517105.1"/>
    </source>
</evidence>
<comment type="caution">
    <text evidence="4">The sequence shown here is derived from an EMBL/GenBank/DDBJ whole genome shotgun (WGS) entry which is preliminary data.</text>
</comment>
<sequence>MSTMTHSGKSGAALRARSLAELTDQDLLNSGAEGASEESPRTPSLPVPLSLRAGPRLVHYDARPEAAAAEAASRLEDLAAELEAALMSDLRNVASVLQPDEPARSVHALPLVQAEIETGFAGDTLPGGTVSTEAPQQDRLVVERLLARGRLANTAPVPDSAPTGAALEEQLSGELAERLSIAVDELRVSRGEAPSYDAAPLAYTDAGRRRTVLNRQLVAVLAVLALVGGGALATIQSVTARTDAPVEEAIDQVSTAGIATAGIATTEAAPLPAPAAKQVYDRAVEDPALPEAPPLRGTDGLESISGSAPTLGTALLPGSAVRTEPVQPSVRAVYATSAVEAPPAVAPESAPVAAAPKPVADPVPSSEVTAAVPESVAVPAKAADTSLVPGPARITSGVKLRGNPDNGAPTIGLLKTGDQVQVVQCKGWCEVVASGKRGFVFKKFLASVSG</sequence>
<feature type="transmembrane region" description="Helical" evidence="2">
    <location>
        <begin position="217"/>
        <end position="235"/>
    </location>
</feature>
<feature type="domain" description="SH3b" evidence="3">
    <location>
        <begin position="396"/>
        <end position="445"/>
    </location>
</feature>
<keyword evidence="5" id="KW-1185">Reference proteome</keyword>
<keyword evidence="2" id="KW-0472">Membrane</keyword>
<reference evidence="5" key="1">
    <citation type="journal article" date="2019" name="Int. J. Syst. Evol. Microbiol.">
        <title>The Global Catalogue of Microorganisms (GCM) 10K type strain sequencing project: providing services to taxonomists for standard genome sequencing and annotation.</title>
        <authorList>
            <consortium name="The Broad Institute Genomics Platform"/>
            <consortium name="The Broad Institute Genome Sequencing Center for Infectious Disease"/>
            <person name="Wu L."/>
            <person name="Ma J."/>
        </authorList>
    </citation>
    <scope>NUCLEOTIDE SEQUENCE [LARGE SCALE GENOMIC DNA]</scope>
    <source>
        <strain evidence="5">KACC 12633</strain>
    </source>
</reference>
<evidence type="ECO:0000313" key="5">
    <source>
        <dbReference type="Proteomes" id="UP001596150"/>
    </source>
</evidence>
<gene>
    <name evidence="4" type="ORF">ACFPP9_15075</name>
</gene>
<organism evidence="4 5">
    <name type="scientific">Kaistia terrae</name>
    <dbReference type="NCBI Taxonomy" id="537017"/>
    <lineage>
        <taxon>Bacteria</taxon>
        <taxon>Pseudomonadati</taxon>
        <taxon>Pseudomonadota</taxon>
        <taxon>Alphaproteobacteria</taxon>
        <taxon>Hyphomicrobiales</taxon>
        <taxon>Kaistiaceae</taxon>
        <taxon>Kaistia</taxon>
    </lineage>
</organism>
<evidence type="ECO:0000259" key="3">
    <source>
        <dbReference type="Pfam" id="PF08239"/>
    </source>
</evidence>
<proteinExistence type="predicted"/>
<evidence type="ECO:0000256" key="1">
    <source>
        <dbReference type="SAM" id="MobiDB-lite"/>
    </source>
</evidence>
<keyword evidence="2" id="KW-1133">Transmembrane helix</keyword>
<protein>
    <submittedName>
        <fullName evidence="4">SH3 domain-containing protein</fullName>
    </submittedName>
</protein>
<accession>A0ABW0PXP4</accession>
<evidence type="ECO:0000256" key="2">
    <source>
        <dbReference type="SAM" id="Phobius"/>
    </source>
</evidence>
<dbReference type="Gene3D" id="2.30.30.40">
    <property type="entry name" value="SH3 Domains"/>
    <property type="match status" value="1"/>
</dbReference>
<name>A0ABW0PXP4_9HYPH</name>
<dbReference type="InterPro" id="IPR003646">
    <property type="entry name" value="SH3-like_bac-type"/>
</dbReference>